<comment type="caution">
    <text evidence="2">The sequence shown here is derived from an EMBL/GenBank/DDBJ whole genome shotgun (WGS) entry which is preliminary data.</text>
</comment>
<evidence type="ECO:0000256" key="1">
    <source>
        <dbReference type="SAM" id="Phobius"/>
    </source>
</evidence>
<reference evidence="2" key="1">
    <citation type="journal article" date="2021" name="ISME J.">
        <title>Fine-scale metabolic discontinuity in a stratified prokaryote microbiome of a Red Sea deep halocline.</title>
        <authorList>
            <person name="Michoud G."/>
            <person name="Ngugi D.K."/>
            <person name="Barozzi A."/>
            <person name="Merlino G."/>
            <person name="Calleja M.L."/>
            <person name="Delgado-Huertas A."/>
            <person name="Moran X.A.G."/>
            <person name="Daffonchio D."/>
        </authorList>
    </citation>
    <scope>NUCLEOTIDE SEQUENCE</scope>
    <source>
        <strain evidence="2">SuakinDeep_MAG55_1</strain>
    </source>
</reference>
<feature type="transmembrane region" description="Helical" evidence="1">
    <location>
        <begin position="71"/>
        <end position="95"/>
    </location>
</feature>
<keyword evidence="1" id="KW-0472">Membrane</keyword>
<organism evidence="2 3">
    <name type="scientific">Candidatus Scalindua arabica</name>
    <dbReference type="NCBI Taxonomy" id="1127984"/>
    <lineage>
        <taxon>Bacteria</taxon>
        <taxon>Pseudomonadati</taxon>
        <taxon>Planctomycetota</taxon>
        <taxon>Candidatus Brocadiia</taxon>
        <taxon>Candidatus Brocadiales</taxon>
        <taxon>Candidatus Scalinduaceae</taxon>
        <taxon>Candidatus Scalindua</taxon>
    </lineage>
</organism>
<proteinExistence type="predicted"/>
<protein>
    <recommendedName>
        <fullName evidence="4">VIT family protein</fullName>
    </recommendedName>
</protein>
<evidence type="ECO:0000313" key="2">
    <source>
        <dbReference type="EMBL" id="MBS1257374.1"/>
    </source>
</evidence>
<gene>
    <name evidence="2" type="ORF">MAG551_00416</name>
</gene>
<dbReference type="AlphaFoldDB" id="A0A941VZG4"/>
<sequence length="159" mass="17033">MKEQWKAGVSFGLTSGAITTMGLMVGLHSGTHAKLAVIGGVVTIAVADAFSDALGVHIHEEAENVHSHKEVWVVTLATFLSKFVFSLSFIIPLLFLHLTTAIIVSVIWGLSLVALISAFVAKDQGIRVRPVIAEHVLIALLVVVITHFLGDWINSIFVG</sequence>
<evidence type="ECO:0000313" key="3">
    <source>
        <dbReference type="Proteomes" id="UP000722750"/>
    </source>
</evidence>
<feature type="transmembrane region" description="Helical" evidence="1">
    <location>
        <begin position="132"/>
        <end position="150"/>
    </location>
</feature>
<name>A0A941VZG4_9BACT</name>
<keyword evidence="1" id="KW-1133">Transmembrane helix</keyword>
<accession>A0A941VZG4</accession>
<feature type="transmembrane region" description="Helical" evidence="1">
    <location>
        <begin position="7"/>
        <end position="27"/>
    </location>
</feature>
<feature type="transmembrane region" description="Helical" evidence="1">
    <location>
        <begin position="33"/>
        <end position="50"/>
    </location>
</feature>
<keyword evidence="1" id="KW-0812">Transmembrane</keyword>
<evidence type="ECO:0008006" key="4">
    <source>
        <dbReference type="Google" id="ProtNLM"/>
    </source>
</evidence>
<dbReference type="Proteomes" id="UP000722750">
    <property type="component" value="Unassembled WGS sequence"/>
</dbReference>
<dbReference type="EMBL" id="JAANXD010000022">
    <property type="protein sequence ID" value="MBS1257374.1"/>
    <property type="molecule type" value="Genomic_DNA"/>
</dbReference>
<feature type="transmembrane region" description="Helical" evidence="1">
    <location>
        <begin position="101"/>
        <end position="120"/>
    </location>
</feature>